<dbReference type="GO" id="GO:0006260">
    <property type="term" value="P:DNA replication"/>
    <property type="evidence" value="ECO:0007669"/>
    <property type="project" value="UniProtKB-UniRule"/>
</dbReference>
<dbReference type="InterPro" id="IPR007220">
    <property type="entry name" value="ORC2"/>
</dbReference>
<dbReference type="EMBL" id="KC513613">
    <property type="protein sequence ID" value="AGE96167.1"/>
    <property type="molecule type" value="Genomic_DNA"/>
</dbReference>
<sequence>MGSDLVDFHLSCKKELNVLARSFNILFYGYGSKTALLRKMFPSAIYLNCKIMSRREILAEIMEAVRHRSKLEAQEVSKAPTIREIDEAIGSRKEKYKLVMANFDFGMLEFSSLRNFAILGTVEGIGIRFSLEDVERFNFIFRDLTTFEPYEEEAMGIHLRTTRAEASSRVVRNVPRNSRLVLKEILSCNANAVGLGEIFEKVKRKLFLTSKTSVLSMINEFIDHGLLKIRNGSEIVVCMSLGERNEVAGDLDQMD</sequence>
<dbReference type="VEuPathDB" id="MicrosporidiaDB:AEWR_101060"/>
<dbReference type="PANTHER" id="PTHR14052:SF0">
    <property type="entry name" value="ORIGIN RECOGNITION COMPLEX SUBUNIT 2"/>
    <property type="match status" value="1"/>
</dbReference>
<dbReference type="Pfam" id="PF04084">
    <property type="entry name" value="RecA-like_ORC2"/>
    <property type="match status" value="1"/>
</dbReference>
<dbReference type="VEuPathDB" id="MicrosporidiaDB:AEWQ_101060"/>
<evidence type="ECO:0000256" key="1">
    <source>
        <dbReference type="RuleBase" id="RU368084"/>
    </source>
</evidence>
<dbReference type="GO" id="GO:0005664">
    <property type="term" value="C:nuclear origin of replication recognition complex"/>
    <property type="evidence" value="ECO:0007669"/>
    <property type="project" value="UniProtKB-UniRule"/>
</dbReference>
<gene>
    <name evidence="3" type="ORF">ECU10_1130</name>
</gene>
<proteinExistence type="inferred from homology"/>
<dbReference type="GO" id="GO:0003688">
    <property type="term" value="F:DNA replication origin binding"/>
    <property type="evidence" value="ECO:0007669"/>
    <property type="project" value="UniProtKB-UniRule"/>
</dbReference>
<organism evidence="3">
    <name type="scientific">Encephalitozoon cuniculi</name>
    <name type="common">Microsporidian parasite</name>
    <dbReference type="NCBI Taxonomy" id="6035"/>
    <lineage>
        <taxon>Eukaryota</taxon>
        <taxon>Fungi</taxon>
        <taxon>Fungi incertae sedis</taxon>
        <taxon>Microsporidia</taxon>
        <taxon>Unikaryonidae</taxon>
        <taxon>Encephalitozoon</taxon>
    </lineage>
</organism>
<keyword evidence="1" id="KW-0235">DNA replication</keyword>
<comment type="subcellular location">
    <subcellularLocation>
        <location evidence="1">Nucleus</location>
    </subcellularLocation>
</comment>
<evidence type="ECO:0000259" key="2">
    <source>
        <dbReference type="Pfam" id="PF04084"/>
    </source>
</evidence>
<dbReference type="VEuPathDB" id="MicrosporidiaDB:AEWD_101060"/>
<comment type="subunit">
    <text evidence="1">Component of the origin recognition complex (ORC).</text>
</comment>
<name>M1KA06_ENCCN</name>
<dbReference type="InterPro" id="IPR056772">
    <property type="entry name" value="RecA-like_ORC2"/>
</dbReference>
<dbReference type="PANTHER" id="PTHR14052">
    <property type="entry name" value="ORIGIN RECOGNITION COMPLEX SUBUNIT 2"/>
    <property type="match status" value="1"/>
</dbReference>
<protein>
    <recommendedName>
        <fullName evidence="1">Origin recognition complex subunit 2</fullName>
    </recommendedName>
</protein>
<comment type="similarity">
    <text evidence="1">Belongs to the ORC2 family.</text>
</comment>
<evidence type="ECO:0000313" key="3">
    <source>
        <dbReference type="EMBL" id="AGE96167.1"/>
    </source>
</evidence>
<accession>M1KA06</accession>
<reference evidence="3" key="1">
    <citation type="journal article" date="2013" name="Eukaryot. Cell">
        <title>Extremely Reduced Levels of Heterozygosity in the Vertebrate Pathogen Encephalitozoon cuniculi.</title>
        <authorList>
            <person name="Selman M."/>
            <person name="Sak B."/>
            <person name="Kvac M."/>
            <person name="Farinelli L."/>
            <person name="Weiss L.M."/>
            <person name="Corradi N."/>
        </authorList>
    </citation>
    <scope>NUCLEOTIDE SEQUENCE</scope>
</reference>
<dbReference type="VEuPathDB" id="MicrosporidiaDB:M970_101060"/>
<feature type="domain" description="Origin recognition complex subunit 2 RecA-like" evidence="2">
    <location>
        <begin position="17"/>
        <end position="112"/>
    </location>
</feature>
<dbReference type="AlphaFoldDB" id="M1KA06"/>
<keyword evidence="1" id="KW-0539">Nucleus</keyword>
<dbReference type="VEuPathDB" id="MicrosporidiaDB:ECU10_1130"/>
<comment type="function">
    <text evidence="1">Component of the origin recognition complex (ORC) that binds origins of replication. DNA-binding is ATP-dependent. ORC is required to assemble the pre-replication complex necessary to initiate DNA replication.</text>
</comment>